<dbReference type="PANTHER" id="PTHR28511">
    <property type="entry name" value="ENDONUCLEASE V"/>
    <property type="match status" value="1"/>
</dbReference>
<evidence type="ECO:0000256" key="4">
    <source>
        <dbReference type="ARBA" id="ARBA00022759"/>
    </source>
</evidence>
<dbReference type="GO" id="GO:0005737">
    <property type="term" value="C:cytoplasm"/>
    <property type="evidence" value="ECO:0007669"/>
    <property type="project" value="UniProtKB-SubCell"/>
</dbReference>
<evidence type="ECO:0000313" key="6">
    <source>
        <dbReference type="EMBL" id="GAA52558.1"/>
    </source>
</evidence>
<keyword evidence="7" id="KW-1185">Reference proteome</keyword>
<reference evidence="6" key="1">
    <citation type="journal article" date="2011" name="Genome Biol.">
        <title>The draft genome of the carcinogenic human liver fluke Clonorchis sinensis.</title>
        <authorList>
            <person name="Wang X."/>
            <person name="Chen W."/>
            <person name="Huang Y."/>
            <person name="Sun J."/>
            <person name="Men J."/>
            <person name="Liu H."/>
            <person name="Luo F."/>
            <person name="Guo L."/>
            <person name="Lv X."/>
            <person name="Deng C."/>
            <person name="Zhou C."/>
            <person name="Fan Y."/>
            <person name="Li X."/>
            <person name="Huang L."/>
            <person name="Hu Y."/>
            <person name="Liang C."/>
            <person name="Hu X."/>
            <person name="Xu J."/>
            <person name="Yu X."/>
        </authorList>
    </citation>
    <scope>NUCLEOTIDE SEQUENCE [LARGE SCALE GENOMIC DNA]</scope>
    <source>
        <strain evidence="6">Henan</strain>
    </source>
</reference>
<keyword evidence="2" id="KW-0963">Cytoplasm</keyword>
<keyword evidence="4 6" id="KW-0255">Endonuclease</keyword>
<dbReference type="GO" id="GO:0005730">
    <property type="term" value="C:nucleolus"/>
    <property type="evidence" value="ECO:0007669"/>
    <property type="project" value="TreeGrafter"/>
</dbReference>
<reference key="2">
    <citation type="submission" date="2011-10" db="EMBL/GenBank/DDBJ databases">
        <title>The genome and transcriptome sequence of Clonorchis sinensis provide insights into the carcinogenic liver fluke.</title>
        <authorList>
            <person name="Wang X."/>
            <person name="Huang Y."/>
            <person name="Chen W."/>
            <person name="Liu H."/>
            <person name="Guo L."/>
            <person name="Chen Y."/>
            <person name="Luo F."/>
            <person name="Zhou W."/>
            <person name="Sun J."/>
            <person name="Mao Q."/>
            <person name="Liang P."/>
            <person name="Zhou C."/>
            <person name="Tian Y."/>
            <person name="Men J."/>
            <person name="Lv X."/>
            <person name="Huang L."/>
            <person name="Zhou J."/>
            <person name="Hu Y."/>
            <person name="Li R."/>
            <person name="Zhang F."/>
            <person name="Lei H."/>
            <person name="Li X."/>
            <person name="Hu X."/>
            <person name="Liang C."/>
            <person name="Xu J."/>
            <person name="Wu Z."/>
            <person name="Yu X."/>
        </authorList>
    </citation>
    <scope>NUCLEOTIDE SEQUENCE</scope>
    <source>
        <strain>Henan</strain>
    </source>
</reference>
<organism evidence="6 7">
    <name type="scientific">Clonorchis sinensis</name>
    <name type="common">Chinese liver fluke</name>
    <dbReference type="NCBI Taxonomy" id="79923"/>
    <lineage>
        <taxon>Eukaryota</taxon>
        <taxon>Metazoa</taxon>
        <taxon>Spiralia</taxon>
        <taxon>Lophotrochozoa</taxon>
        <taxon>Platyhelminthes</taxon>
        <taxon>Trematoda</taxon>
        <taxon>Digenea</taxon>
        <taxon>Opisthorchiida</taxon>
        <taxon>Opisthorchiata</taxon>
        <taxon>Opisthorchiidae</taxon>
        <taxon>Clonorchis</taxon>
    </lineage>
</organism>
<evidence type="ECO:0000256" key="2">
    <source>
        <dbReference type="ARBA" id="ARBA00022490"/>
    </source>
</evidence>
<dbReference type="HAMAP" id="MF_00801">
    <property type="entry name" value="Endonuclease_5"/>
    <property type="match status" value="1"/>
</dbReference>
<accession>G7YHX5</accession>
<dbReference type="Proteomes" id="UP000008909">
    <property type="component" value="Unassembled WGS sequence"/>
</dbReference>
<dbReference type="Gene3D" id="3.30.2170.10">
    <property type="entry name" value="archaeoglobus fulgidus dsm 4304 superfamily"/>
    <property type="match status" value="1"/>
</dbReference>
<dbReference type="EMBL" id="DF143313">
    <property type="protein sequence ID" value="GAA52558.1"/>
    <property type="molecule type" value="Genomic_DNA"/>
</dbReference>
<dbReference type="Pfam" id="PF04493">
    <property type="entry name" value="Endonuclease_5"/>
    <property type="match status" value="1"/>
</dbReference>
<evidence type="ECO:0000256" key="3">
    <source>
        <dbReference type="ARBA" id="ARBA00022722"/>
    </source>
</evidence>
<comment type="subcellular location">
    <subcellularLocation>
        <location evidence="1">Cytoplasm</location>
    </subcellularLocation>
</comment>
<keyword evidence="5" id="KW-0378">Hydrolase</keyword>
<sequence length="262" mass="29158">MDVSLASLQKQWAAEQLNYRRELVLRDPEWLASRLVAADLLIGGLDISFSKYRSDVAVVTLAVVHLESLKLVTQSSIHVKLTVPYLPTFLGYREIDPYIRVVRDLKETMPQSMPDILMVDGNGTLHPRGFGSACQVGYQLDLPTLGVAKNLLEVSSTDSPSELDNWSSHRKVLMESHKSNLRNHGDRVEIRNAEGETCGVAMLNSTGSMKPVFISPGHRISLDTACTLVLKTSKFRTPEPIRLADQISRKEIRLLDSASFDS</sequence>
<dbReference type="AlphaFoldDB" id="G7YHX5"/>
<dbReference type="CDD" id="cd06559">
    <property type="entry name" value="Endonuclease_V"/>
    <property type="match status" value="1"/>
</dbReference>
<dbReference type="GO" id="GO:0016891">
    <property type="term" value="F:RNA endonuclease activity producing 5'-phosphomonoesters, hydrolytic mechanism"/>
    <property type="evidence" value="ECO:0007669"/>
    <property type="project" value="TreeGrafter"/>
</dbReference>
<dbReference type="InterPro" id="IPR007581">
    <property type="entry name" value="Endonuclease-V"/>
</dbReference>
<dbReference type="GO" id="GO:0006281">
    <property type="term" value="P:DNA repair"/>
    <property type="evidence" value="ECO:0007669"/>
    <property type="project" value="InterPro"/>
</dbReference>
<name>G7YHX5_CLOSI</name>
<dbReference type="GO" id="GO:0003727">
    <property type="term" value="F:single-stranded RNA binding"/>
    <property type="evidence" value="ECO:0007669"/>
    <property type="project" value="TreeGrafter"/>
</dbReference>
<proteinExistence type="inferred from homology"/>
<evidence type="ECO:0000256" key="5">
    <source>
        <dbReference type="ARBA" id="ARBA00022801"/>
    </source>
</evidence>
<gene>
    <name evidence="6" type="ORF">CLF_108321</name>
</gene>
<keyword evidence="3" id="KW-0540">Nuclease</keyword>
<dbReference type="PANTHER" id="PTHR28511:SF1">
    <property type="entry name" value="ENDONUCLEASE V"/>
    <property type="match status" value="1"/>
</dbReference>
<evidence type="ECO:0000256" key="1">
    <source>
        <dbReference type="ARBA" id="ARBA00004496"/>
    </source>
</evidence>
<evidence type="ECO:0000313" key="7">
    <source>
        <dbReference type="Proteomes" id="UP000008909"/>
    </source>
</evidence>
<protein>
    <submittedName>
        <fullName evidence="6">Endonuclease V</fullName>
    </submittedName>
</protein>